<evidence type="ECO:0000256" key="2">
    <source>
        <dbReference type="PIRSR" id="PIRSR605754-1"/>
    </source>
</evidence>
<dbReference type="Gene3D" id="2.40.260.10">
    <property type="entry name" value="Sortase"/>
    <property type="match status" value="1"/>
</dbReference>
<evidence type="ECO:0000313" key="6">
    <source>
        <dbReference type="Proteomes" id="UP001139502"/>
    </source>
</evidence>
<proteinExistence type="predicted"/>
<evidence type="ECO:0000256" key="1">
    <source>
        <dbReference type="ARBA" id="ARBA00022801"/>
    </source>
</evidence>
<feature type="active site" description="Proton donor/acceptor" evidence="2">
    <location>
        <position position="186"/>
    </location>
</feature>
<accession>A0A9X2KM77</accession>
<feature type="compositionally biased region" description="Low complexity" evidence="3">
    <location>
        <begin position="86"/>
        <end position="125"/>
    </location>
</feature>
<keyword evidence="4" id="KW-1133">Transmembrane helix</keyword>
<evidence type="ECO:0000313" key="5">
    <source>
        <dbReference type="EMBL" id="MCP3426896.1"/>
    </source>
</evidence>
<feature type="region of interest" description="Disordered" evidence="3">
    <location>
        <begin position="275"/>
        <end position="339"/>
    </location>
</feature>
<dbReference type="NCBIfam" id="NF033747">
    <property type="entry name" value="class_E_sortase"/>
    <property type="match status" value="1"/>
</dbReference>
<name>A0A9X2KM77_9MICC</name>
<keyword evidence="1" id="KW-0378">Hydrolase</keyword>
<sequence length="339" mass="35246">MRSRRRPDAARPVQRGARTPLGWTALVTGELLLTLGVVVILFVAWQLWWTNVEADTTHARAVERMSREYGCAPGGPPTEERPPAEAPAAGPESAAVGPGVPAAGPGAPAAGPGDADWAPAPGGSAERPVPEEGEDLGVVYIPRLGADYERPLIQGTGAEVLDTLGLGHYVSTALPGEVGNAAIAGHRQTHGKVLDRIDELRAGDRVEVCTAGVYYSYAVTETRIVAPSETGVLAPVPGAPGEEPTARMLTLTSCHPRFGDTERYVVHAELESWRPLTGPDAADPAPDGEDPAPDRADPAPDGEDPAPDRADPAPDGEDPAAPVSGPEAPEPFPTTPEES</sequence>
<protein>
    <submittedName>
        <fullName evidence="5">Class E sortase</fullName>
    </submittedName>
</protein>
<dbReference type="Proteomes" id="UP001139502">
    <property type="component" value="Unassembled WGS sequence"/>
</dbReference>
<dbReference type="SUPFAM" id="SSF63817">
    <property type="entry name" value="Sortase"/>
    <property type="match status" value="1"/>
</dbReference>
<keyword evidence="6" id="KW-1185">Reference proteome</keyword>
<comment type="caution">
    <text evidence="5">The sequence shown here is derived from an EMBL/GenBank/DDBJ whole genome shotgun (WGS) entry which is preliminary data.</text>
</comment>
<dbReference type="InterPro" id="IPR042003">
    <property type="entry name" value="Sortase_E"/>
</dbReference>
<dbReference type="GO" id="GO:0016787">
    <property type="term" value="F:hydrolase activity"/>
    <property type="evidence" value="ECO:0007669"/>
    <property type="project" value="UniProtKB-KW"/>
</dbReference>
<keyword evidence="4" id="KW-0812">Transmembrane</keyword>
<feature type="transmembrane region" description="Helical" evidence="4">
    <location>
        <begin position="21"/>
        <end position="48"/>
    </location>
</feature>
<dbReference type="InterPro" id="IPR053465">
    <property type="entry name" value="Sortase_Class_E"/>
</dbReference>
<keyword evidence="4" id="KW-0472">Membrane</keyword>
<feature type="region of interest" description="Disordered" evidence="3">
    <location>
        <begin position="70"/>
        <end position="134"/>
    </location>
</feature>
<dbReference type="InterPro" id="IPR023365">
    <property type="entry name" value="Sortase_dom-sf"/>
</dbReference>
<dbReference type="InterPro" id="IPR005754">
    <property type="entry name" value="Sortase"/>
</dbReference>
<organism evidence="5 6">
    <name type="scientific">Rothia santali</name>
    <dbReference type="NCBI Taxonomy" id="2949643"/>
    <lineage>
        <taxon>Bacteria</taxon>
        <taxon>Bacillati</taxon>
        <taxon>Actinomycetota</taxon>
        <taxon>Actinomycetes</taxon>
        <taxon>Micrococcales</taxon>
        <taxon>Micrococcaceae</taxon>
        <taxon>Rothia</taxon>
    </lineage>
</organism>
<dbReference type="Pfam" id="PF04203">
    <property type="entry name" value="Sortase"/>
    <property type="match status" value="1"/>
</dbReference>
<dbReference type="AlphaFoldDB" id="A0A9X2KM77"/>
<dbReference type="CDD" id="cd05830">
    <property type="entry name" value="Sortase_E"/>
    <property type="match status" value="1"/>
</dbReference>
<dbReference type="EMBL" id="JANAFB010000041">
    <property type="protein sequence ID" value="MCP3426896.1"/>
    <property type="molecule type" value="Genomic_DNA"/>
</dbReference>
<dbReference type="NCBIfam" id="TIGR01076">
    <property type="entry name" value="sortase_fam"/>
    <property type="match status" value="1"/>
</dbReference>
<evidence type="ECO:0000256" key="3">
    <source>
        <dbReference type="SAM" id="MobiDB-lite"/>
    </source>
</evidence>
<feature type="compositionally biased region" description="Pro residues" evidence="3">
    <location>
        <begin position="328"/>
        <end position="339"/>
    </location>
</feature>
<gene>
    <name evidence="5" type="ORF">NBM05_12990</name>
</gene>
<dbReference type="RefSeq" id="WP_254168228.1">
    <property type="nucleotide sequence ID" value="NZ_JANAFB010000041.1"/>
</dbReference>
<reference evidence="5" key="1">
    <citation type="submission" date="2022-06" db="EMBL/GenBank/DDBJ databases">
        <title>Rothia sp. isolated from sandalwood seedling.</title>
        <authorList>
            <person name="Tuikhar N."/>
            <person name="Kirdat K."/>
            <person name="Thorat V."/>
            <person name="Swetha P."/>
            <person name="Padma S."/>
            <person name="Sundararaj R."/>
            <person name="Yadav A."/>
        </authorList>
    </citation>
    <scope>NUCLEOTIDE SEQUENCE</scope>
    <source>
        <strain evidence="5">AR01</strain>
    </source>
</reference>
<evidence type="ECO:0000256" key="4">
    <source>
        <dbReference type="SAM" id="Phobius"/>
    </source>
</evidence>
<feature type="active site" description="Acyl-thioester intermediate" evidence="2">
    <location>
        <position position="254"/>
    </location>
</feature>